<accession>A0A6H5I1D6</accession>
<name>A0A6H5I1D6_9HYME</name>
<keyword evidence="2" id="KW-1185">Reference proteome</keyword>
<protein>
    <submittedName>
        <fullName evidence="1">Uncharacterized protein</fullName>
    </submittedName>
</protein>
<dbReference type="AlphaFoldDB" id="A0A6H5I1D6"/>
<dbReference type="EMBL" id="CADCXV010000615">
    <property type="protein sequence ID" value="CAB0031083.1"/>
    <property type="molecule type" value="Genomic_DNA"/>
</dbReference>
<evidence type="ECO:0000313" key="2">
    <source>
        <dbReference type="Proteomes" id="UP000479190"/>
    </source>
</evidence>
<gene>
    <name evidence="1" type="ORF">TBRA_LOCUS3063</name>
</gene>
<dbReference type="OrthoDB" id="7484351at2759"/>
<organism evidence="1 2">
    <name type="scientific">Trichogramma brassicae</name>
    <dbReference type="NCBI Taxonomy" id="86971"/>
    <lineage>
        <taxon>Eukaryota</taxon>
        <taxon>Metazoa</taxon>
        <taxon>Ecdysozoa</taxon>
        <taxon>Arthropoda</taxon>
        <taxon>Hexapoda</taxon>
        <taxon>Insecta</taxon>
        <taxon>Pterygota</taxon>
        <taxon>Neoptera</taxon>
        <taxon>Endopterygota</taxon>
        <taxon>Hymenoptera</taxon>
        <taxon>Apocrita</taxon>
        <taxon>Proctotrupomorpha</taxon>
        <taxon>Chalcidoidea</taxon>
        <taxon>Trichogrammatidae</taxon>
        <taxon>Trichogramma</taxon>
    </lineage>
</organism>
<dbReference type="Proteomes" id="UP000479190">
    <property type="component" value="Unassembled WGS sequence"/>
</dbReference>
<evidence type="ECO:0000313" key="1">
    <source>
        <dbReference type="EMBL" id="CAB0031083.1"/>
    </source>
</evidence>
<sequence length="79" mass="8626">MKKVQLEGAPMNLPWASALTTCTPSENVEQAAASQHRDQQADNEMQELCITLLSLDIMCVRGARRERLAGWAGQGTVVV</sequence>
<reference evidence="1 2" key="1">
    <citation type="submission" date="2020-02" db="EMBL/GenBank/DDBJ databases">
        <authorList>
            <person name="Ferguson B K."/>
        </authorList>
    </citation>
    <scope>NUCLEOTIDE SEQUENCE [LARGE SCALE GENOMIC DNA]</scope>
</reference>
<proteinExistence type="predicted"/>